<sequence length="224" mass="23230">MKKLLFLFLSAIVLTSCEKNVEFNNPAFQGLIDNSVWKATSSSATKSASGAITIKGIAAGNVELNINSTTLGTRVLGTTNTSNFASYTLNAFNYTTGITPSPVNKIVLSAGGTGYTTSNLVLTSGGSGTGLKVDIDANTSGVVTRVVVNAPGNNYRAGDLVTIVTGNADAKFIVQNVANSNGEITITQYDGATISGNFKFTAYDAVNKKTAGCQNGVFYKIPVN</sequence>
<reference evidence="2" key="1">
    <citation type="submission" date="2016-10" db="EMBL/GenBank/DDBJ databases">
        <authorList>
            <person name="Varghese N."/>
            <person name="Submissions S."/>
        </authorList>
    </citation>
    <scope>NUCLEOTIDE SEQUENCE [LARGE SCALE GENOMIC DNA]</scope>
    <source>
        <strain evidence="2">DSM 21789</strain>
    </source>
</reference>
<organism evidence="1 2">
    <name type="scientific">Flavobacterium swingsii</name>
    <dbReference type="NCBI Taxonomy" id="498292"/>
    <lineage>
        <taxon>Bacteria</taxon>
        <taxon>Pseudomonadati</taxon>
        <taxon>Bacteroidota</taxon>
        <taxon>Flavobacteriia</taxon>
        <taxon>Flavobacteriales</taxon>
        <taxon>Flavobacteriaceae</taxon>
        <taxon>Flavobacterium</taxon>
    </lineage>
</organism>
<dbReference type="Pfam" id="PF19765">
    <property type="entry name" value="DUF6252"/>
    <property type="match status" value="2"/>
</dbReference>
<name>A0A1I0YG73_9FLAO</name>
<dbReference type="STRING" id="498292.SAMN05660845_1745"/>
<protein>
    <recommendedName>
        <fullName evidence="3">Lipoprotein</fullName>
    </recommendedName>
</protein>
<accession>A0A1I0YG73</accession>
<evidence type="ECO:0000313" key="1">
    <source>
        <dbReference type="EMBL" id="SFB12324.1"/>
    </source>
</evidence>
<evidence type="ECO:0008006" key="3">
    <source>
        <dbReference type="Google" id="ProtNLM"/>
    </source>
</evidence>
<dbReference type="EMBL" id="FOJT01000004">
    <property type="protein sequence ID" value="SFB12324.1"/>
    <property type="molecule type" value="Genomic_DNA"/>
</dbReference>
<proteinExistence type="predicted"/>
<evidence type="ECO:0000313" key="2">
    <source>
        <dbReference type="Proteomes" id="UP000199604"/>
    </source>
</evidence>
<dbReference type="Proteomes" id="UP000199604">
    <property type="component" value="Unassembled WGS sequence"/>
</dbReference>
<dbReference type="RefSeq" id="WP_091476225.1">
    <property type="nucleotide sequence ID" value="NZ_FOJT01000004.1"/>
</dbReference>
<dbReference type="AlphaFoldDB" id="A0A1I0YG73"/>
<dbReference type="PROSITE" id="PS51257">
    <property type="entry name" value="PROKAR_LIPOPROTEIN"/>
    <property type="match status" value="1"/>
</dbReference>
<dbReference type="InterPro" id="IPR046219">
    <property type="entry name" value="DUF6252"/>
</dbReference>
<keyword evidence="2" id="KW-1185">Reference proteome</keyword>
<gene>
    <name evidence="1" type="ORF">SAMN05660845_1745</name>
</gene>
<dbReference type="OrthoDB" id="1448607at2"/>